<dbReference type="AlphaFoldDB" id="A0AAN9LYC5"/>
<evidence type="ECO:0000313" key="1">
    <source>
        <dbReference type="EMBL" id="KAK7344695.1"/>
    </source>
</evidence>
<keyword evidence="2" id="KW-1185">Reference proteome</keyword>
<sequence>MASPQMFRGGKAWPITISASDISGRKGVRDPGWKWVKPSVPGSFDGVEHGRLVLGATSERGCLKTDAAAWRWTQG</sequence>
<reference evidence="1 2" key="1">
    <citation type="submission" date="2024-01" db="EMBL/GenBank/DDBJ databases">
        <title>The genomes of 5 underutilized Papilionoideae crops provide insights into root nodulation and disease resistanc.</title>
        <authorList>
            <person name="Jiang F."/>
        </authorList>
    </citation>
    <scope>NUCLEOTIDE SEQUENCE [LARGE SCALE GENOMIC DNA]</scope>
    <source>
        <strain evidence="1">LVBAO_FW01</strain>
        <tissue evidence="1">Leaves</tissue>
    </source>
</reference>
<dbReference type="EMBL" id="JAYMYQ010000003">
    <property type="protein sequence ID" value="KAK7344695.1"/>
    <property type="molecule type" value="Genomic_DNA"/>
</dbReference>
<protein>
    <submittedName>
        <fullName evidence="1">Uncharacterized protein</fullName>
    </submittedName>
</protein>
<name>A0AAN9LYC5_CANGL</name>
<accession>A0AAN9LYC5</accession>
<evidence type="ECO:0000313" key="2">
    <source>
        <dbReference type="Proteomes" id="UP001367508"/>
    </source>
</evidence>
<comment type="caution">
    <text evidence="1">The sequence shown here is derived from an EMBL/GenBank/DDBJ whole genome shotgun (WGS) entry which is preliminary data.</text>
</comment>
<gene>
    <name evidence="1" type="ORF">VNO77_14622</name>
</gene>
<dbReference type="Proteomes" id="UP001367508">
    <property type="component" value="Unassembled WGS sequence"/>
</dbReference>
<proteinExistence type="predicted"/>
<organism evidence="1 2">
    <name type="scientific">Canavalia gladiata</name>
    <name type="common">Sword bean</name>
    <name type="synonym">Dolichos gladiatus</name>
    <dbReference type="NCBI Taxonomy" id="3824"/>
    <lineage>
        <taxon>Eukaryota</taxon>
        <taxon>Viridiplantae</taxon>
        <taxon>Streptophyta</taxon>
        <taxon>Embryophyta</taxon>
        <taxon>Tracheophyta</taxon>
        <taxon>Spermatophyta</taxon>
        <taxon>Magnoliopsida</taxon>
        <taxon>eudicotyledons</taxon>
        <taxon>Gunneridae</taxon>
        <taxon>Pentapetalae</taxon>
        <taxon>rosids</taxon>
        <taxon>fabids</taxon>
        <taxon>Fabales</taxon>
        <taxon>Fabaceae</taxon>
        <taxon>Papilionoideae</taxon>
        <taxon>50 kb inversion clade</taxon>
        <taxon>NPAAA clade</taxon>
        <taxon>indigoferoid/millettioid clade</taxon>
        <taxon>Phaseoleae</taxon>
        <taxon>Canavalia</taxon>
    </lineage>
</organism>